<keyword evidence="3" id="KW-1185">Reference proteome</keyword>
<keyword evidence="1" id="KW-0472">Membrane</keyword>
<dbReference type="EMBL" id="MRWD01000049">
    <property type="protein sequence ID" value="ORJ19803.1"/>
    <property type="molecule type" value="Genomic_DNA"/>
</dbReference>
<keyword evidence="1" id="KW-1133">Transmembrane helix</keyword>
<proteinExistence type="predicted"/>
<dbReference type="Pfam" id="PF05656">
    <property type="entry name" value="DUF805"/>
    <property type="match status" value="1"/>
</dbReference>
<accession>A0ABX3TX79</accession>
<comment type="caution">
    <text evidence="2">The sequence shown here is derived from an EMBL/GenBank/DDBJ whole genome shotgun (WGS) entry which is preliminary data.</text>
</comment>
<sequence>MAPINPWESVKKGFMKTFNYQDKEGRANYIVFVVFQALWFFLYLLFYASKTSEIGFIPLILLILPTLSCAVRRINDAGYSKAIIVLLCVAPYIMLIFMAFPSSIKEKNQTSA</sequence>
<dbReference type="RefSeq" id="WP_084983967.1">
    <property type="nucleotide sequence ID" value="NZ_CBCSCF010000009.1"/>
</dbReference>
<name>A0ABX3TX79_9GAMM</name>
<dbReference type="Proteomes" id="UP000192722">
    <property type="component" value="Unassembled WGS sequence"/>
</dbReference>
<feature type="transmembrane region" description="Helical" evidence="1">
    <location>
        <begin position="29"/>
        <end position="48"/>
    </location>
</feature>
<reference evidence="2 3" key="1">
    <citation type="journal article" date="2017" name="Int. J. Syst. Evol. Microbiol.">
        <title>Rouxiella badensis sp. nov. and Rouxiella silvae sp. nov. isolated from peat bog soil in Germany and emendation of the genus description.</title>
        <authorList>
            <person name="Le Fleche-Mateos A."/>
            <person name="Kugler J.H."/>
            <person name="Hansen S.H."/>
            <person name="Syldatk C."/>
            <person name="Hausmann R."/>
            <person name="Lomprez F."/>
            <person name="Vandenbogaert M."/>
            <person name="Manuguerra J.C."/>
            <person name="Grimont P.A."/>
        </authorList>
    </citation>
    <scope>NUCLEOTIDE SEQUENCE [LARGE SCALE GENOMIC DNA]</scope>
    <source>
        <strain evidence="2 3">213</strain>
    </source>
</reference>
<feature type="transmembrane region" description="Helical" evidence="1">
    <location>
        <begin position="83"/>
        <end position="104"/>
    </location>
</feature>
<feature type="transmembrane region" description="Helical" evidence="1">
    <location>
        <begin position="54"/>
        <end position="71"/>
    </location>
</feature>
<dbReference type="InterPro" id="IPR008523">
    <property type="entry name" value="DUF805"/>
</dbReference>
<gene>
    <name evidence="2" type="ORF">BS639_18390</name>
</gene>
<evidence type="ECO:0000313" key="3">
    <source>
        <dbReference type="Proteomes" id="UP000192722"/>
    </source>
</evidence>
<protein>
    <submittedName>
        <fullName evidence="2">DUF805 domain-containing protein</fullName>
    </submittedName>
</protein>
<organism evidence="2 3">
    <name type="scientific">Rouxiella silvae</name>
    <dbReference type="NCBI Taxonomy" id="1646373"/>
    <lineage>
        <taxon>Bacteria</taxon>
        <taxon>Pseudomonadati</taxon>
        <taxon>Pseudomonadota</taxon>
        <taxon>Gammaproteobacteria</taxon>
        <taxon>Enterobacterales</taxon>
        <taxon>Yersiniaceae</taxon>
        <taxon>Rouxiella</taxon>
    </lineage>
</organism>
<evidence type="ECO:0000313" key="2">
    <source>
        <dbReference type="EMBL" id="ORJ19803.1"/>
    </source>
</evidence>
<keyword evidence="1" id="KW-0812">Transmembrane</keyword>
<evidence type="ECO:0000256" key="1">
    <source>
        <dbReference type="SAM" id="Phobius"/>
    </source>
</evidence>